<accession>A0A068SGB8</accession>
<feature type="chain" id="PRO_5001653080" evidence="1">
    <location>
        <begin position="18"/>
        <end position="439"/>
    </location>
</feature>
<dbReference type="Proteomes" id="UP000027586">
    <property type="component" value="Unassembled WGS sequence"/>
</dbReference>
<sequence>MLPIYTILLLLLIGSYASPKKGTAPITFFKTQFPDGGCRQFCEEVYFNYGTNQYDRFNLDIWWCLRESNSNCVGADPSIRLYSRNCDGYNICGNKDCDLANTYLRPAVTPSANKRCLERGCLSCNKKRVHHGCPVKVYYKFTPQGREMHHQGKHSHEVYMRSHLSVLQQNRMNEYIKQHLTIEPNAAVIGIDQQSRQVVGSTTDIDPCLINRERVAYEMKKAKQAIGVPSSASDPFAAFNKIQADYPFFITSASIIEQQFFISFKAPTIESFVNFARYPIVTDITYKAVKDWYLCSSVIYAPEIAKHVVVFQAMMKGCSTRYLHQYFLIIFTACKLDFVSGKVFRMVMDFSLAQINGFLSAYNMYTGLHDGLKYLKGCYMHWMQSVQRVSSNHNAVPPQSRETFLALVYEIRTTQSVEVFNKQLLAMTTQFPPTKNWIK</sequence>
<evidence type="ECO:0000256" key="1">
    <source>
        <dbReference type="SAM" id="SignalP"/>
    </source>
</evidence>
<keyword evidence="1" id="KW-0732">Signal</keyword>
<keyword evidence="3" id="KW-1185">Reference proteome</keyword>
<name>A0A068SGB8_9FUNG</name>
<dbReference type="OrthoDB" id="2255941at2759"/>
<protein>
    <submittedName>
        <fullName evidence="2">Uncharacterized protein</fullName>
    </submittedName>
</protein>
<gene>
    <name evidence="2" type="ORF">LCOR_12112.1</name>
</gene>
<dbReference type="VEuPathDB" id="FungiDB:LCOR_12112.1"/>
<evidence type="ECO:0000313" key="3">
    <source>
        <dbReference type="Proteomes" id="UP000027586"/>
    </source>
</evidence>
<comment type="caution">
    <text evidence="2">The sequence shown here is derived from an EMBL/GenBank/DDBJ whole genome shotgun (WGS) entry which is preliminary data.</text>
</comment>
<dbReference type="AlphaFoldDB" id="A0A068SGB8"/>
<feature type="signal peptide" evidence="1">
    <location>
        <begin position="1"/>
        <end position="17"/>
    </location>
</feature>
<reference evidence="2" key="1">
    <citation type="submission" date="2013-08" db="EMBL/GenBank/DDBJ databases">
        <title>Gene expansion shapes genome architecture in the human pathogen Lichtheimia corymbifera: an evolutionary genomics analysis in the ancient terrestrial Mucorales (Mucoromycotina).</title>
        <authorList>
            <person name="Schwartze V.U."/>
            <person name="Winter S."/>
            <person name="Shelest E."/>
            <person name="Marcet-Houben M."/>
            <person name="Horn F."/>
            <person name="Wehner S."/>
            <person name="Hoffmann K."/>
            <person name="Riege K."/>
            <person name="Sammeth M."/>
            <person name="Nowrousian M."/>
            <person name="Valiante V."/>
            <person name="Linde J."/>
            <person name="Jacobsen I.D."/>
            <person name="Marz M."/>
            <person name="Brakhage A.A."/>
            <person name="Gabaldon T."/>
            <person name="Bocker S."/>
            <person name="Voigt K."/>
        </authorList>
    </citation>
    <scope>NUCLEOTIDE SEQUENCE [LARGE SCALE GENOMIC DNA]</scope>
    <source>
        <strain evidence="2">FSU 9682</strain>
    </source>
</reference>
<organism evidence="2 3">
    <name type="scientific">Lichtheimia corymbifera JMRC:FSU:9682</name>
    <dbReference type="NCBI Taxonomy" id="1263082"/>
    <lineage>
        <taxon>Eukaryota</taxon>
        <taxon>Fungi</taxon>
        <taxon>Fungi incertae sedis</taxon>
        <taxon>Mucoromycota</taxon>
        <taxon>Mucoromycotina</taxon>
        <taxon>Mucoromycetes</taxon>
        <taxon>Mucorales</taxon>
        <taxon>Lichtheimiaceae</taxon>
        <taxon>Lichtheimia</taxon>
    </lineage>
</organism>
<evidence type="ECO:0000313" key="2">
    <source>
        <dbReference type="EMBL" id="CDH61334.1"/>
    </source>
</evidence>
<proteinExistence type="predicted"/>
<dbReference type="STRING" id="1263082.A0A068SGB8"/>
<dbReference type="EMBL" id="CBTN010000174">
    <property type="protein sequence ID" value="CDH61334.1"/>
    <property type="molecule type" value="Genomic_DNA"/>
</dbReference>